<evidence type="ECO:0000259" key="3">
    <source>
        <dbReference type="Pfam" id="PF00881"/>
    </source>
</evidence>
<dbReference type="InterPro" id="IPR029479">
    <property type="entry name" value="Nitroreductase"/>
</dbReference>
<keyword evidence="2" id="KW-0560">Oxidoreductase</keyword>
<accession>A0A2T1A6E0</accession>
<feature type="domain" description="Nitroreductase" evidence="3">
    <location>
        <begin position="26"/>
        <end position="194"/>
    </location>
</feature>
<evidence type="ECO:0000313" key="4">
    <source>
        <dbReference type="EMBL" id="PRZ44159.1"/>
    </source>
</evidence>
<dbReference type="Gene3D" id="3.40.109.10">
    <property type="entry name" value="NADH Oxidase"/>
    <property type="match status" value="1"/>
</dbReference>
<comment type="similarity">
    <text evidence="1">Belongs to the nitroreductase family.</text>
</comment>
<evidence type="ECO:0000256" key="2">
    <source>
        <dbReference type="ARBA" id="ARBA00023002"/>
    </source>
</evidence>
<dbReference type="PANTHER" id="PTHR43673:SF10">
    <property type="entry name" value="NADH DEHYDROGENASE_NAD(P)H NITROREDUCTASE XCC3605-RELATED"/>
    <property type="match status" value="1"/>
</dbReference>
<proteinExistence type="inferred from homology"/>
<dbReference type="CDD" id="cd02062">
    <property type="entry name" value="Nitro_FMN_reductase"/>
    <property type="match status" value="1"/>
</dbReference>
<dbReference type="PANTHER" id="PTHR43673">
    <property type="entry name" value="NAD(P)H NITROREDUCTASE YDGI-RELATED"/>
    <property type="match status" value="1"/>
</dbReference>
<dbReference type="Proteomes" id="UP000237752">
    <property type="component" value="Unassembled WGS sequence"/>
</dbReference>
<dbReference type="Pfam" id="PF00881">
    <property type="entry name" value="Nitroreductase"/>
    <property type="match status" value="1"/>
</dbReference>
<keyword evidence="5" id="KW-1185">Reference proteome</keyword>
<organism evidence="4 5">
    <name type="scientific">Antricoccus suffuscus</name>
    <dbReference type="NCBI Taxonomy" id="1629062"/>
    <lineage>
        <taxon>Bacteria</taxon>
        <taxon>Bacillati</taxon>
        <taxon>Actinomycetota</taxon>
        <taxon>Actinomycetes</taxon>
        <taxon>Geodermatophilales</taxon>
        <taxon>Antricoccaceae</taxon>
        <taxon>Antricoccus</taxon>
    </lineage>
</organism>
<gene>
    <name evidence="4" type="ORF">CLV47_101284</name>
</gene>
<reference evidence="4 5" key="1">
    <citation type="submission" date="2018-03" db="EMBL/GenBank/DDBJ databases">
        <title>Genomic Encyclopedia of Archaeal and Bacterial Type Strains, Phase II (KMG-II): from individual species to whole genera.</title>
        <authorList>
            <person name="Goeker M."/>
        </authorList>
    </citation>
    <scope>NUCLEOTIDE SEQUENCE [LARGE SCALE GENOMIC DNA]</scope>
    <source>
        <strain evidence="4 5">DSM 100065</strain>
    </source>
</reference>
<comment type="caution">
    <text evidence="4">The sequence shown here is derived from an EMBL/GenBank/DDBJ whole genome shotgun (WGS) entry which is preliminary data.</text>
</comment>
<dbReference type="GO" id="GO:0016491">
    <property type="term" value="F:oxidoreductase activity"/>
    <property type="evidence" value="ECO:0007669"/>
    <property type="project" value="UniProtKB-KW"/>
</dbReference>
<dbReference type="InterPro" id="IPR000415">
    <property type="entry name" value="Nitroreductase-like"/>
</dbReference>
<name>A0A2T1A6E0_9ACTN</name>
<dbReference type="AlphaFoldDB" id="A0A2T1A6E0"/>
<dbReference type="EMBL" id="PVUE01000001">
    <property type="protein sequence ID" value="PRZ44159.1"/>
    <property type="molecule type" value="Genomic_DNA"/>
</dbReference>
<protein>
    <submittedName>
        <fullName evidence="4">Nitroreductase</fullName>
    </submittedName>
</protein>
<evidence type="ECO:0000313" key="5">
    <source>
        <dbReference type="Proteomes" id="UP000237752"/>
    </source>
</evidence>
<evidence type="ECO:0000256" key="1">
    <source>
        <dbReference type="ARBA" id="ARBA00007118"/>
    </source>
</evidence>
<dbReference type="SUPFAM" id="SSF55469">
    <property type="entry name" value="FMN-dependent nitroreductase-like"/>
    <property type="match status" value="1"/>
</dbReference>
<sequence>MPNGYGRAMTITAEQKQAADWLLSTTRAVRKRLDLERPVEPEVILDCLRLAVQAPTGSNSQGWRWMVVTDQAKRAKLAEFYKSVGNKYMAAKGQEDTDAQTRKVRDSAGYLVDVIEKVPALVIPCIAGKPTSVEQAAGFFGSIHPAIWSFSLALRSRGLGSVWTTFHLAHAQETAELLGIPEGFTQAAMLPVAYTKGTDFKPAVRGPIEDITFWNTWDNSTPE</sequence>